<feature type="disulfide bond" description="Redox-active" evidence="18">
    <location>
        <begin position="531"/>
        <end position="534"/>
    </location>
</feature>
<feature type="transmembrane region" description="Helical" evidence="18">
    <location>
        <begin position="240"/>
        <end position="265"/>
    </location>
</feature>
<comment type="function">
    <text evidence="18">Required to facilitate the formation of correct disulfide bonds in some periplasmic proteins and for the assembly of the periplasmic c-type cytochromes. Acts by transferring electrons from cytoplasmic thioredoxin to the periplasm. This transfer involves a cascade of disulfide bond formation and reduction steps.</text>
</comment>
<evidence type="ECO:0000313" key="21">
    <source>
        <dbReference type="Proteomes" id="UP000324760"/>
    </source>
</evidence>
<dbReference type="InterPro" id="IPR036249">
    <property type="entry name" value="Thioredoxin-like_sf"/>
</dbReference>
<evidence type="ECO:0000256" key="11">
    <source>
        <dbReference type="ARBA" id="ARBA00023002"/>
    </source>
</evidence>
<reference evidence="20 21" key="1">
    <citation type="journal article" date="2019" name="Biochem. Eng. J.">
        <title>Metabolic engineering of the marine bacteria Neptunomonas concharum for the production of acetoin and meso-2,3-butanediol from acetate.</title>
        <authorList>
            <person name="Li W."/>
            <person name="Pu N."/>
            <person name="Liu C.-X."/>
            <person name="Yuan Q.-P."/>
            <person name="Li Z.-J."/>
        </authorList>
    </citation>
    <scope>NUCLEOTIDE SEQUENCE [LARGE SCALE GENOMIC DNA]</scope>
    <source>
        <strain evidence="20 21">JCM17730</strain>
    </source>
</reference>
<comment type="catalytic activity">
    <reaction evidence="17 18">
        <text>[protein]-dithiol + NADP(+) = [protein]-disulfide + NADPH + H(+)</text>
        <dbReference type="Rhea" id="RHEA:18753"/>
        <dbReference type="Rhea" id="RHEA-COMP:10593"/>
        <dbReference type="Rhea" id="RHEA-COMP:10594"/>
        <dbReference type="ChEBI" id="CHEBI:15378"/>
        <dbReference type="ChEBI" id="CHEBI:29950"/>
        <dbReference type="ChEBI" id="CHEBI:50058"/>
        <dbReference type="ChEBI" id="CHEBI:57783"/>
        <dbReference type="ChEBI" id="CHEBI:58349"/>
        <dbReference type="EC" id="1.8.1.8"/>
    </reaction>
</comment>
<keyword evidence="8 18" id="KW-0201">Cytochrome c-type biogenesis</keyword>
<feature type="transmembrane region" description="Helical" evidence="18">
    <location>
        <begin position="455"/>
        <end position="474"/>
    </location>
</feature>
<dbReference type="InterPro" id="IPR036929">
    <property type="entry name" value="DsbDN_sf"/>
</dbReference>
<evidence type="ECO:0000256" key="10">
    <source>
        <dbReference type="ARBA" id="ARBA00022989"/>
    </source>
</evidence>
<feature type="transmembrane region" description="Helical" evidence="18">
    <location>
        <begin position="357"/>
        <end position="378"/>
    </location>
</feature>
<keyword evidence="5 18" id="KW-0997">Cell inner membrane</keyword>
<dbReference type="CDD" id="cd02953">
    <property type="entry name" value="DsbDgamma"/>
    <property type="match status" value="1"/>
</dbReference>
<evidence type="ECO:0000256" key="9">
    <source>
        <dbReference type="ARBA" id="ARBA00022982"/>
    </source>
</evidence>
<dbReference type="InterPro" id="IPR035671">
    <property type="entry name" value="DsbD_gamma"/>
</dbReference>
<keyword evidence="9 18" id="KW-0249">Electron transport</keyword>
<evidence type="ECO:0000256" key="18">
    <source>
        <dbReference type="HAMAP-Rule" id="MF_00399"/>
    </source>
</evidence>
<evidence type="ECO:0000256" key="16">
    <source>
        <dbReference type="ARBA" id="ARBA00047388"/>
    </source>
</evidence>
<accession>A0A5P1RFF3</accession>
<evidence type="ECO:0000259" key="19">
    <source>
        <dbReference type="PROSITE" id="PS51352"/>
    </source>
</evidence>
<dbReference type="PANTHER" id="PTHR32234:SF0">
    <property type="entry name" value="THIOL:DISULFIDE INTERCHANGE PROTEIN DSBD"/>
    <property type="match status" value="1"/>
</dbReference>
<comment type="similarity">
    <text evidence="2 18">Belongs to the thioredoxin family. DsbD subfamily.</text>
</comment>
<keyword evidence="14 18" id="KW-1015">Disulfide bond</keyword>
<name>A0A5P1RFF3_9GAMM</name>
<protein>
    <recommendedName>
        <fullName evidence="18">Thiol:disulfide interchange protein DsbD</fullName>
        <ecNumber evidence="18">1.8.1.8</ecNumber>
    </recommendedName>
    <alternativeName>
        <fullName evidence="18">Protein-disulfide reductase</fullName>
        <shortName evidence="18">Disulfide reductase</shortName>
    </alternativeName>
</protein>
<sequence length="617" mass="65703">MRLCFTVIISTAGFGIAYAGFFDGKSNSLGQQNDGPLPVEEAFIFIPEIGNNGKVVLRWDIPDRYYLYRDRITVTPSDQIEVLSRINGVTETKDDPLFGSVEVYHQQAAVTLQLKSVLNQPSDGSLSISYQGCWEGGICYPPVTTTLAVSQIPHDVEATVPPAEITPSAVGATANTIQQPVVSEQDHFAEILAGGSLLLTLGAFFLGGLALSLTPCVFPMIPIISSIIAGHGHRITTGRALFLSAVYVLAVSVTYTIAGVLAGLFGENLQAAFQNPWIIGFFSLIFVALAFSMFGFYDLQLPNSWQTRLNKASNHQKGGTVTGVAIMGLLSALIVGPCMAAPLAGALIYIGQSGDPLLGGLALFSLSLGMGVPILLVGASAGKLLPKAGVWMDAIKAGFGVLLILMAIWMLDRVVAVQVTMLLTSVVLIISAIYMRAIDPIPTQAKGWHKLWKGVGIIALLYGAALLVGLLSGGKSILYPLKGLTGNSANASQSSEMSFINVTSLEALEPVLEQAKRVGQPVMLDFYADWCISCIELEHVTFADEGVKQALSGFARVKVDVTANDEASKALNKAYKVIGPPALIFYDKQGQLRPDLTLVGVIDPDDFLNHLTRLDGS</sequence>
<evidence type="ECO:0000313" key="20">
    <source>
        <dbReference type="EMBL" id="QEQ98389.1"/>
    </source>
</evidence>
<dbReference type="GO" id="GO:0005886">
    <property type="term" value="C:plasma membrane"/>
    <property type="evidence" value="ECO:0007669"/>
    <property type="project" value="UniProtKB-SubCell"/>
</dbReference>
<evidence type="ECO:0000256" key="15">
    <source>
        <dbReference type="ARBA" id="ARBA00023284"/>
    </source>
</evidence>
<dbReference type="EC" id="1.8.1.8" evidence="18"/>
<feature type="transmembrane region" description="Helical" evidence="18">
    <location>
        <begin position="318"/>
        <end position="351"/>
    </location>
</feature>
<dbReference type="PANTHER" id="PTHR32234">
    <property type="entry name" value="THIOL:DISULFIDE INTERCHANGE PROTEIN DSBD"/>
    <property type="match status" value="1"/>
</dbReference>
<evidence type="ECO:0000256" key="7">
    <source>
        <dbReference type="ARBA" id="ARBA00022729"/>
    </source>
</evidence>
<dbReference type="GO" id="GO:0045454">
    <property type="term" value="P:cell redox homeostasis"/>
    <property type="evidence" value="ECO:0007669"/>
    <property type="project" value="TreeGrafter"/>
</dbReference>
<feature type="transmembrane region" description="Helical" evidence="18">
    <location>
        <begin position="415"/>
        <end position="434"/>
    </location>
</feature>
<feature type="domain" description="Thioredoxin" evidence="19">
    <location>
        <begin position="470"/>
        <end position="616"/>
    </location>
</feature>
<dbReference type="InterPro" id="IPR013766">
    <property type="entry name" value="Thioredoxin_domain"/>
</dbReference>
<dbReference type="InterPro" id="IPR028250">
    <property type="entry name" value="DsbDN"/>
</dbReference>
<keyword evidence="21" id="KW-1185">Reference proteome</keyword>
<feature type="transmembrane region" description="Helical" evidence="18">
    <location>
        <begin position="390"/>
        <end position="409"/>
    </location>
</feature>
<dbReference type="HAMAP" id="MF_00399">
    <property type="entry name" value="DbsD"/>
    <property type="match status" value="1"/>
</dbReference>
<evidence type="ECO:0000256" key="14">
    <source>
        <dbReference type="ARBA" id="ARBA00023157"/>
    </source>
</evidence>
<feature type="disulfide bond" description="Redox-active" evidence="18">
    <location>
        <begin position="133"/>
        <end position="139"/>
    </location>
</feature>
<dbReference type="Pfam" id="PF11412">
    <property type="entry name" value="DsbD_N"/>
    <property type="match status" value="1"/>
</dbReference>
<evidence type="ECO:0000256" key="1">
    <source>
        <dbReference type="ARBA" id="ARBA00004429"/>
    </source>
</evidence>
<dbReference type="AlphaFoldDB" id="A0A5P1RFF3"/>
<dbReference type="GO" id="GO:0047134">
    <property type="term" value="F:protein-disulfide reductase [NAD(P)H] activity"/>
    <property type="evidence" value="ECO:0007669"/>
    <property type="project" value="UniProtKB-UniRule"/>
</dbReference>
<evidence type="ECO:0000256" key="13">
    <source>
        <dbReference type="ARBA" id="ARBA00023136"/>
    </source>
</evidence>
<keyword evidence="3 18" id="KW-0813">Transport</keyword>
<dbReference type="Gene3D" id="2.60.40.1250">
    <property type="entry name" value="Thiol:disulfide interchange protein DsbD, N-terminal domain"/>
    <property type="match status" value="1"/>
</dbReference>
<dbReference type="GO" id="GO:0017004">
    <property type="term" value="P:cytochrome complex assembly"/>
    <property type="evidence" value="ECO:0007669"/>
    <property type="project" value="UniProtKB-UniRule"/>
</dbReference>
<dbReference type="NCBIfam" id="NF001419">
    <property type="entry name" value="PRK00293.1"/>
    <property type="match status" value="1"/>
</dbReference>
<organism evidence="20 21">
    <name type="scientific">Neptunomonas concharum</name>
    <dbReference type="NCBI Taxonomy" id="1031538"/>
    <lineage>
        <taxon>Bacteria</taxon>
        <taxon>Pseudomonadati</taxon>
        <taxon>Pseudomonadota</taxon>
        <taxon>Gammaproteobacteria</taxon>
        <taxon>Oceanospirillales</taxon>
        <taxon>Oceanospirillaceae</taxon>
        <taxon>Neptunomonas</taxon>
    </lineage>
</organism>
<keyword evidence="7" id="KW-0732">Signal</keyword>
<dbReference type="EMBL" id="CP043869">
    <property type="protein sequence ID" value="QEQ98389.1"/>
    <property type="molecule type" value="Genomic_DNA"/>
</dbReference>
<dbReference type="GO" id="GO:0009055">
    <property type="term" value="F:electron transfer activity"/>
    <property type="evidence" value="ECO:0007669"/>
    <property type="project" value="UniProtKB-UniRule"/>
</dbReference>
<dbReference type="Proteomes" id="UP000324760">
    <property type="component" value="Chromosome"/>
</dbReference>
<evidence type="ECO:0000256" key="12">
    <source>
        <dbReference type="ARBA" id="ARBA00023027"/>
    </source>
</evidence>
<feature type="transmembrane region" description="Helical" evidence="18">
    <location>
        <begin position="197"/>
        <end position="228"/>
    </location>
</feature>
<dbReference type="KEGG" id="ncu:F0U83_09075"/>
<evidence type="ECO:0000256" key="8">
    <source>
        <dbReference type="ARBA" id="ARBA00022748"/>
    </source>
</evidence>
<dbReference type="InterPro" id="IPR003834">
    <property type="entry name" value="Cyt_c_assmbl_TM_dom"/>
</dbReference>
<dbReference type="OrthoDB" id="9811036at2"/>
<feature type="disulfide bond" description="Redox-active" evidence="18">
    <location>
        <begin position="216"/>
        <end position="338"/>
    </location>
</feature>
<dbReference type="Pfam" id="PF13899">
    <property type="entry name" value="Thioredoxin_7"/>
    <property type="match status" value="1"/>
</dbReference>
<keyword evidence="6 18" id="KW-0812">Transmembrane</keyword>
<dbReference type="PROSITE" id="PS51352">
    <property type="entry name" value="THIOREDOXIN_2"/>
    <property type="match status" value="1"/>
</dbReference>
<keyword evidence="4 18" id="KW-1003">Cell membrane</keyword>
<evidence type="ECO:0000256" key="2">
    <source>
        <dbReference type="ARBA" id="ARBA00007241"/>
    </source>
</evidence>
<keyword evidence="11 18" id="KW-0560">Oxidoreductase</keyword>
<dbReference type="SUPFAM" id="SSF74863">
    <property type="entry name" value="Thiol:disulfide interchange protein DsbD, N-terminal domain (DsbD-alpha)"/>
    <property type="match status" value="1"/>
</dbReference>
<evidence type="ECO:0000256" key="6">
    <source>
        <dbReference type="ARBA" id="ARBA00022692"/>
    </source>
</evidence>
<evidence type="ECO:0000256" key="5">
    <source>
        <dbReference type="ARBA" id="ARBA00022519"/>
    </source>
</evidence>
<dbReference type="Pfam" id="PF02683">
    <property type="entry name" value="DsbD_TM"/>
    <property type="match status" value="1"/>
</dbReference>
<feature type="transmembrane region" description="Helical" evidence="18">
    <location>
        <begin position="277"/>
        <end position="297"/>
    </location>
</feature>
<comment type="subcellular location">
    <subcellularLocation>
        <location evidence="1 18">Cell inner membrane</location>
        <topology evidence="1 18">Multi-pass membrane protein</topology>
    </subcellularLocation>
</comment>
<evidence type="ECO:0000256" key="3">
    <source>
        <dbReference type="ARBA" id="ARBA00022448"/>
    </source>
</evidence>
<evidence type="ECO:0000256" key="17">
    <source>
        <dbReference type="ARBA" id="ARBA00047804"/>
    </source>
</evidence>
<evidence type="ECO:0000256" key="4">
    <source>
        <dbReference type="ARBA" id="ARBA00022475"/>
    </source>
</evidence>
<keyword evidence="10 18" id="KW-1133">Transmembrane helix</keyword>
<keyword evidence="12 18" id="KW-0520">NAD</keyword>
<gene>
    <name evidence="18 20" type="primary">dsbD</name>
    <name evidence="20" type="ORF">F0U83_09075</name>
</gene>
<dbReference type="InterPro" id="IPR022910">
    <property type="entry name" value="Thiol_diS_interchange_DbsD"/>
</dbReference>
<comment type="catalytic activity">
    <reaction evidence="16 18">
        <text>[protein]-dithiol + NAD(+) = [protein]-disulfide + NADH + H(+)</text>
        <dbReference type="Rhea" id="RHEA:18749"/>
        <dbReference type="Rhea" id="RHEA-COMP:10593"/>
        <dbReference type="Rhea" id="RHEA-COMP:10594"/>
        <dbReference type="ChEBI" id="CHEBI:15378"/>
        <dbReference type="ChEBI" id="CHEBI:29950"/>
        <dbReference type="ChEBI" id="CHEBI:50058"/>
        <dbReference type="ChEBI" id="CHEBI:57540"/>
        <dbReference type="ChEBI" id="CHEBI:57945"/>
        <dbReference type="EC" id="1.8.1.8"/>
    </reaction>
</comment>
<dbReference type="SUPFAM" id="SSF52833">
    <property type="entry name" value="Thioredoxin-like"/>
    <property type="match status" value="1"/>
</dbReference>
<keyword evidence="15 18" id="KW-0676">Redox-active center</keyword>
<dbReference type="Gene3D" id="3.40.30.10">
    <property type="entry name" value="Glutaredoxin"/>
    <property type="match status" value="1"/>
</dbReference>
<proteinExistence type="inferred from homology"/>
<keyword evidence="13 18" id="KW-0472">Membrane</keyword>